<keyword evidence="4 6" id="KW-0175">Coiled coil</keyword>
<evidence type="ECO:0000256" key="2">
    <source>
        <dbReference type="ARBA" id="ARBA00022741"/>
    </source>
</evidence>
<comment type="subcellular location">
    <subcellularLocation>
        <location evidence="6">Cytoplasm</location>
    </subcellularLocation>
</comment>
<proteinExistence type="inferred from homology"/>
<evidence type="ECO:0000256" key="5">
    <source>
        <dbReference type="ARBA" id="ARBA00023125"/>
    </source>
</evidence>
<dbReference type="PANTHER" id="PTHR43977">
    <property type="entry name" value="STRUCTURAL MAINTENANCE OF CHROMOSOMES PROTEIN 3"/>
    <property type="match status" value="1"/>
</dbReference>
<dbReference type="GO" id="GO:0005524">
    <property type="term" value="F:ATP binding"/>
    <property type="evidence" value="ECO:0007669"/>
    <property type="project" value="UniProtKB-UniRule"/>
</dbReference>
<dbReference type="GO" id="GO:0007062">
    <property type="term" value="P:sister chromatid cohesion"/>
    <property type="evidence" value="ECO:0007669"/>
    <property type="project" value="InterPro"/>
</dbReference>
<gene>
    <name evidence="6" type="primary">smc</name>
    <name evidence="8" type="ORF">COU29_00630</name>
</gene>
<keyword evidence="3 6" id="KW-0067">ATP-binding</keyword>
<feature type="domain" description="SMC hinge" evidence="7">
    <location>
        <begin position="420"/>
        <end position="538"/>
    </location>
</feature>
<evidence type="ECO:0000259" key="7">
    <source>
        <dbReference type="SMART" id="SM00968"/>
    </source>
</evidence>
<keyword evidence="2 6" id="KW-0547">Nucleotide-binding</keyword>
<feature type="coiled-coil region" evidence="6">
    <location>
        <begin position="797"/>
        <end position="838"/>
    </location>
</feature>
<dbReference type="GO" id="GO:0030261">
    <property type="term" value="P:chromosome condensation"/>
    <property type="evidence" value="ECO:0007669"/>
    <property type="project" value="InterPro"/>
</dbReference>
<feature type="coiled-coil region" evidence="6">
    <location>
        <begin position="612"/>
        <end position="744"/>
    </location>
</feature>
<comment type="domain">
    <text evidence="6">Contains large globular domains required for ATP hydrolysis at each terminus and a third globular domain forming a flexible hinge near the middle of the molecule. These domains are separated by coiled-coil structures.</text>
</comment>
<evidence type="ECO:0000256" key="4">
    <source>
        <dbReference type="ARBA" id="ARBA00023054"/>
    </source>
</evidence>
<dbReference type="SMART" id="SM00968">
    <property type="entry name" value="SMC_hinge"/>
    <property type="match status" value="1"/>
</dbReference>
<dbReference type="InterPro" id="IPR024704">
    <property type="entry name" value="SMC"/>
</dbReference>
<dbReference type="GO" id="GO:0003677">
    <property type="term" value="F:DNA binding"/>
    <property type="evidence" value="ECO:0007669"/>
    <property type="project" value="UniProtKB-UniRule"/>
</dbReference>
<keyword evidence="1 6" id="KW-0963">Cytoplasm</keyword>
<keyword evidence="5 6" id="KW-0238">DNA-binding</keyword>
<protein>
    <recommendedName>
        <fullName evidence="6">Chromosome partition protein Smc</fullName>
    </recommendedName>
</protein>
<comment type="caution">
    <text evidence="8">The sequence shown here is derived from an EMBL/GenBank/DDBJ whole genome shotgun (WGS) entry which is preliminary data.</text>
</comment>
<dbReference type="InterPro" id="IPR027417">
    <property type="entry name" value="P-loop_NTPase"/>
</dbReference>
<dbReference type="Gene3D" id="3.30.70.1620">
    <property type="match status" value="1"/>
</dbReference>
<dbReference type="EMBL" id="PFBV01000002">
    <property type="protein sequence ID" value="PIT88741.1"/>
    <property type="molecule type" value="Genomic_DNA"/>
</dbReference>
<evidence type="ECO:0000313" key="8">
    <source>
        <dbReference type="EMBL" id="PIT88741.1"/>
    </source>
</evidence>
<sequence length="1015" mass="115577">MYLKRLEIQGFKSFASRTVLEFLPPKNGSLGVTAVVGPNGSGKSNISDAIRWAMGEQSLKVLRGKKSDDVIFNGSETKSRLGMAEVSLILDNTDGKIYKEYPEIIITRRVYRQGEGEYLINNNAARLFDIHLVLAQLQCAGNSYGIVGQGMIDQMLVATPAERKEFLDEASGIKEFQIKRHQAALKLNRTSENIIQAERLIQEVEPRLRLLSRQVKKLEKRQEVELQLRESQEKYFNSIFHRNKNEADEISTALSAVEKKYEVAKQELEKIQNELSQHARAAGRQEVFAGLQDDYRIAQHEKNELARQMMMLEGQMHTEYSQRGQQNIGWLENKINDLKFQTEKISGQCRSLEEENKKINEELTQQRKKLDKMSSDKAEKMVKISRWQNQLMEGQSEQNFLQLSGLTTIKSILEAKGSLGKIYGVVASLAEADLQYCLALDVAAGSRLSSIVVDDDEVARLAINYLREKRLGVATFLPLNKITERELSPEMEILKKEPDVVGWAIDLLKFENKFRNIFSFILGDTLVVKDLQAAKRIGIGRIRMVTLEGDLVERNGVMRGGYRQFKKYSLSFAAKFSLSSEDRMKEYQTQLTLEQQGLLEIDREMDVVKRAIGESEAQNQAKRAKLDLLNEEIQKNDKEKSSLERDLSLLQLTPEEHGEHLVKLAGDKEKLMKEIGQADQKLAELDKKISEFNEDEEKKKQRVFSLQNEMNSKQDELNHLTSDRNDYRVALAKIETKQEALNEEVNTDLNTSIMSIVERNLEIVPTAQLEELAAELQKLKYQLSLIGSIDEEVIQEHEQTKERYDFLSNQLIDLKTAIENLEKMVEDLDDLMKTKRAVAFKKIRKEFDRYFKILFEGGSANLEEIYTEEKDEELEIGNEGEMEIPPEIPTSRKKEKVLVGIDVLANPPGKKIKSINALSGGERTLTSIALICAVLNYNPSPFVVLDEVEAALDEANTLRFTKILAELATKSQFIIITHNRVTMHSADALYGVTMSSEGISRLLSVKMEDVPQYSK</sequence>
<organism evidence="8 9">
    <name type="scientific">Candidatus Magasanikbacteria bacterium CG10_big_fil_rev_8_21_14_0_10_36_32</name>
    <dbReference type="NCBI Taxonomy" id="1974646"/>
    <lineage>
        <taxon>Bacteria</taxon>
        <taxon>Candidatus Magasanikiibacteriota</taxon>
    </lineage>
</organism>
<dbReference type="InterPro" id="IPR011890">
    <property type="entry name" value="SMC_prok"/>
</dbReference>
<feature type="coiled-coil region" evidence="6">
    <location>
        <begin position="247"/>
        <end position="315"/>
    </location>
</feature>
<evidence type="ECO:0000256" key="6">
    <source>
        <dbReference type="HAMAP-Rule" id="MF_01894"/>
    </source>
</evidence>
<dbReference type="GO" id="GO:0005737">
    <property type="term" value="C:cytoplasm"/>
    <property type="evidence" value="ECO:0007669"/>
    <property type="project" value="UniProtKB-SubCell"/>
</dbReference>
<dbReference type="PIRSF" id="PIRSF005719">
    <property type="entry name" value="SMC"/>
    <property type="match status" value="1"/>
</dbReference>
<dbReference type="Pfam" id="PF06470">
    <property type="entry name" value="SMC_hinge"/>
    <property type="match status" value="1"/>
</dbReference>
<feature type="coiled-coil region" evidence="6">
    <location>
        <begin position="342"/>
        <end position="376"/>
    </location>
</feature>
<evidence type="ECO:0000313" key="9">
    <source>
        <dbReference type="Proteomes" id="UP000231426"/>
    </source>
</evidence>
<dbReference type="InterPro" id="IPR036277">
    <property type="entry name" value="SMC_hinge_sf"/>
</dbReference>
<feature type="binding site" evidence="6">
    <location>
        <begin position="38"/>
        <end position="45"/>
    </location>
    <ligand>
        <name>ATP</name>
        <dbReference type="ChEBI" id="CHEBI:30616"/>
    </ligand>
</feature>
<dbReference type="Pfam" id="PF02463">
    <property type="entry name" value="SMC_N"/>
    <property type="match status" value="1"/>
</dbReference>
<dbReference type="SUPFAM" id="SSF75553">
    <property type="entry name" value="Smc hinge domain"/>
    <property type="match status" value="1"/>
</dbReference>
<reference evidence="9" key="1">
    <citation type="submission" date="2017-09" db="EMBL/GenBank/DDBJ databases">
        <title>Depth-based differentiation of microbial function through sediment-hosted aquifers and enrichment of novel symbionts in the deep terrestrial subsurface.</title>
        <authorList>
            <person name="Probst A.J."/>
            <person name="Ladd B."/>
            <person name="Jarett J.K."/>
            <person name="Geller-Mcgrath D.E."/>
            <person name="Sieber C.M.K."/>
            <person name="Emerson J.B."/>
            <person name="Anantharaman K."/>
            <person name="Thomas B.C."/>
            <person name="Malmstrom R."/>
            <person name="Stieglmeier M."/>
            <person name="Klingl A."/>
            <person name="Woyke T."/>
            <person name="Ryan C.M."/>
            <person name="Banfield J.F."/>
        </authorList>
    </citation>
    <scope>NUCLEOTIDE SEQUENCE [LARGE SCALE GENOMIC DNA]</scope>
</reference>
<accession>A0A2M6W7I8</accession>
<dbReference type="GO" id="GO:0005694">
    <property type="term" value="C:chromosome"/>
    <property type="evidence" value="ECO:0007669"/>
    <property type="project" value="InterPro"/>
</dbReference>
<comment type="subunit">
    <text evidence="6">Homodimer.</text>
</comment>
<dbReference type="GO" id="GO:0016887">
    <property type="term" value="F:ATP hydrolysis activity"/>
    <property type="evidence" value="ECO:0007669"/>
    <property type="project" value="InterPro"/>
</dbReference>
<comment type="similarity">
    <text evidence="6">Belongs to the SMC family.</text>
</comment>
<dbReference type="InterPro" id="IPR010935">
    <property type="entry name" value="SMC_hinge"/>
</dbReference>
<evidence type="ECO:0000256" key="1">
    <source>
        <dbReference type="ARBA" id="ARBA00022490"/>
    </source>
</evidence>
<dbReference type="Gene3D" id="1.20.1060.20">
    <property type="match status" value="1"/>
</dbReference>
<comment type="function">
    <text evidence="6">Required for chromosome condensation and partitioning.</text>
</comment>
<dbReference type="InterPro" id="IPR003395">
    <property type="entry name" value="RecF/RecN/SMC_N"/>
</dbReference>
<dbReference type="GO" id="GO:0006260">
    <property type="term" value="P:DNA replication"/>
    <property type="evidence" value="ECO:0007669"/>
    <property type="project" value="UniProtKB-UniRule"/>
</dbReference>
<name>A0A2M6W7I8_9BACT</name>
<dbReference type="GO" id="GO:0007059">
    <property type="term" value="P:chromosome segregation"/>
    <property type="evidence" value="ECO:0007669"/>
    <property type="project" value="UniProtKB-UniRule"/>
</dbReference>
<dbReference type="SUPFAM" id="SSF52540">
    <property type="entry name" value="P-loop containing nucleoside triphosphate hydrolases"/>
    <property type="match status" value="1"/>
</dbReference>
<dbReference type="AlphaFoldDB" id="A0A2M6W7I8"/>
<dbReference type="Proteomes" id="UP000231426">
    <property type="component" value="Unassembled WGS sequence"/>
</dbReference>
<evidence type="ECO:0000256" key="3">
    <source>
        <dbReference type="ARBA" id="ARBA00022840"/>
    </source>
</evidence>
<dbReference type="Gene3D" id="3.40.50.300">
    <property type="entry name" value="P-loop containing nucleotide triphosphate hydrolases"/>
    <property type="match status" value="2"/>
</dbReference>
<dbReference type="HAMAP" id="MF_01894">
    <property type="entry name" value="Smc_prok"/>
    <property type="match status" value="1"/>
</dbReference>